<gene>
    <name evidence="1" type="ORF">HNY73_013859</name>
</gene>
<dbReference type="EMBL" id="JABXBU010002072">
    <property type="protein sequence ID" value="KAF8776922.1"/>
    <property type="molecule type" value="Genomic_DNA"/>
</dbReference>
<dbReference type="AlphaFoldDB" id="A0A8T0EM38"/>
<evidence type="ECO:0000313" key="1">
    <source>
        <dbReference type="EMBL" id="KAF8776922.1"/>
    </source>
</evidence>
<protein>
    <submittedName>
        <fullName evidence="1">Uncharacterized protein</fullName>
    </submittedName>
</protein>
<comment type="caution">
    <text evidence="1">The sequence shown here is derived from an EMBL/GenBank/DDBJ whole genome shotgun (WGS) entry which is preliminary data.</text>
</comment>
<reference evidence="1" key="2">
    <citation type="submission" date="2020-06" db="EMBL/GenBank/DDBJ databases">
        <authorList>
            <person name="Sheffer M."/>
        </authorList>
    </citation>
    <scope>NUCLEOTIDE SEQUENCE</scope>
</reference>
<proteinExistence type="predicted"/>
<sequence>MESNHQGTLHQQEDGNRAERRNHFPLLAFSFYGGSISCDDNIVLLTSQRQQLTLILMHPNAAKSAEKSTDQHSYFFHQFGYTKELLSVINKLQRKKEELPFSDPSSETFRS</sequence>
<evidence type="ECO:0000313" key="2">
    <source>
        <dbReference type="Proteomes" id="UP000807504"/>
    </source>
</evidence>
<reference evidence="1" key="1">
    <citation type="journal article" date="2020" name="bioRxiv">
        <title>Chromosome-level reference genome of the European wasp spider Argiope bruennichi: a resource for studies on range expansion and evolutionary adaptation.</title>
        <authorList>
            <person name="Sheffer M.M."/>
            <person name="Hoppe A."/>
            <person name="Krehenwinkel H."/>
            <person name="Uhl G."/>
            <person name="Kuss A.W."/>
            <person name="Jensen L."/>
            <person name="Jensen C."/>
            <person name="Gillespie R.G."/>
            <person name="Hoff K.J."/>
            <person name="Prost S."/>
        </authorList>
    </citation>
    <scope>NUCLEOTIDE SEQUENCE</scope>
</reference>
<accession>A0A8T0EM38</accession>
<name>A0A8T0EM38_ARGBR</name>
<keyword evidence="2" id="KW-1185">Reference proteome</keyword>
<organism evidence="1 2">
    <name type="scientific">Argiope bruennichi</name>
    <name type="common">Wasp spider</name>
    <name type="synonym">Aranea bruennichi</name>
    <dbReference type="NCBI Taxonomy" id="94029"/>
    <lineage>
        <taxon>Eukaryota</taxon>
        <taxon>Metazoa</taxon>
        <taxon>Ecdysozoa</taxon>
        <taxon>Arthropoda</taxon>
        <taxon>Chelicerata</taxon>
        <taxon>Arachnida</taxon>
        <taxon>Araneae</taxon>
        <taxon>Araneomorphae</taxon>
        <taxon>Entelegynae</taxon>
        <taxon>Araneoidea</taxon>
        <taxon>Araneidae</taxon>
        <taxon>Argiope</taxon>
    </lineage>
</organism>
<dbReference type="Proteomes" id="UP000807504">
    <property type="component" value="Unassembled WGS sequence"/>
</dbReference>